<dbReference type="Proteomes" id="UP000005388">
    <property type="component" value="Unassembled WGS sequence"/>
</dbReference>
<dbReference type="GO" id="GO:0016646">
    <property type="term" value="F:oxidoreductase activity, acting on the CH-NH group of donors, NAD or NADP as acceptor"/>
    <property type="evidence" value="ECO:0007669"/>
    <property type="project" value="TreeGrafter"/>
</dbReference>
<keyword evidence="3" id="KW-1185">Reference proteome</keyword>
<organism evidence="2 3">
    <name type="scientific">Streptococcus urinalis 2285-97</name>
    <dbReference type="NCBI Taxonomy" id="764291"/>
    <lineage>
        <taxon>Bacteria</taxon>
        <taxon>Bacillati</taxon>
        <taxon>Bacillota</taxon>
        <taxon>Bacilli</taxon>
        <taxon>Lactobacillales</taxon>
        <taxon>Streptococcaceae</taxon>
        <taxon>Streptococcus</taxon>
    </lineage>
</organism>
<dbReference type="Pfam" id="PF13460">
    <property type="entry name" value="NAD_binding_10"/>
    <property type="match status" value="1"/>
</dbReference>
<dbReference type="InterPro" id="IPR051606">
    <property type="entry name" value="Polyketide_Oxido-like"/>
</dbReference>
<sequence>MGKQMKIVVIGANGRSGSLIVEELVSRGFDVTASVRRENQTKAQKSLVKDLYDLTKEDLAEFDVIVDAFGTGNQASPESHKTSLAHLIHLVTGSDKRLIIVGGASSLYMDKEHKLQLFDTPDFPEAYKPNALAMKEALEDLRQHNEINWTYISPAAEFSYDAPKTGNYILAGEEFRTNDKGVSEISYADYAIAFADEIESGKHYQERISVLGK</sequence>
<accession>G5KF53</accession>
<dbReference type="eggNOG" id="COG2910">
    <property type="taxonomic scope" value="Bacteria"/>
</dbReference>
<name>G5KF53_9STRE</name>
<dbReference type="PANTHER" id="PTHR43355:SF2">
    <property type="entry name" value="FLAVIN REDUCTASE (NADPH)"/>
    <property type="match status" value="1"/>
</dbReference>
<dbReference type="PANTHER" id="PTHR43355">
    <property type="entry name" value="FLAVIN REDUCTASE (NADPH)"/>
    <property type="match status" value="1"/>
</dbReference>
<evidence type="ECO:0000259" key="1">
    <source>
        <dbReference type="Pfam" id="PF13460"/>
    </source>
</evidence>
<dbReference type="AlphaFoldDB" id="G5KF53"/>
<dbReference type="InterPro" id="IPR016040">
    <property type="entry name" value="NAD(P)-bd_dom"/>
</dbReference>
<protein>
    <submittedName>
        <fullName evidence="2">Dihydrodipicolinate reductase domain protein</fullName>
    </submittedName>
</protein>
<comment type="caution">
    <text evidence="2">The sequence shown here is derived from an EMBL/GenBank/DDBJ whole genome shotgun (WGS) entry which is preliminary data.</text>
</comment>
<dbReference type="SUPFAM" id="SSF51735">
    <property type="entry name" value="NAD(P)-binding Rossmann-fold domains"/>
    <property type="match status" value="1"/>
</dbReference>
<dbReference type="CDD" id="cd05244">
    <property type="entry name" value="BVR-B_like_SDR_a"/>
    <property type="match status" value="1"/>
</dbReference>
<dbReference type="EMBL" id="AEUZ02000001">
    <property type="protein sequence ID" value="EHJ57225.1"/>
    <property type="molecule type" value="Genomic_DNA"/>
</dbReference>
<proteinExistence type="predicted"/>
<dbReference type="STRING" id="764291.STRUR_2181"/>
<evidence type="ECO:0000313" key="3">
    <source>
        <dbReference type="Proteomes" id="UP000005388"/>
    </source>
</evidence>
<feature type="domain" description="NAD(P)-binding" evidence="1">
    <location>
        <begin position="11"/>
        <end position="196"/>
    </location>
</feature>
<reference evidence="2 3" key="1">
    <citation type="journal article" date="2014" name="Int. J. Syst. Evol. Microbiol.">
        <title>Phylogenomics and the dynamic genome evolution of the genus Streptococcus.</title>
        <authorList>
            <consortium name="The Broad Institute Genome Sequencing Platform"/>
            <person name="Richards V.P."/>
            <person name="Palmer S.R."/>
            <person name="Pavinski Bitar P.D."/>
            <person name="Qin X."/>
            <person name="Weinstock G.M."/>
            <person name="Highlander S.K."/>
            <person name="Town C.D."/>
            <person name="Burne R.A."/>
            <person name="Stanhope M.J."/>
        </authorList>
    </citation>
    <scope>NUCLEOTIDE SEQUENCE [LARGE SCALE GENOMIC DNA]</scope>
    <source>
        <strain evidence="2 3">2285-97</strain>
    </source>
</reference>
<gene>
    <name evidence="2" type="ORF">STRUR_2181</name>
</gene>
<evidence type="ECO:0000313" key="2">
    <source>
        <dbReference type="EMBL" id="EHJ57225.1"/>
    </source>
</evidence>
<dbReference type="InterPro" id="IPR036291">
    <property type="entry name" value="NAD(P)-bd_dom_sf"/>
</dbReference>
<dbReference type="Gene3D" id="3.40.50.720">
    <property type="entry name" value="NAD(P)-binding Rossmann-like Domain"/>
    <property type="match status" value="1"/>
</dbReference>